<dbReference type="GO" id="GO:0070403">
    <property type="term" value="F:NAD+ binding"/>
    <property type="evidence" value="ECO:0007669"/>
    <property type="project" value="InterPro"/>
</dbReference>
<dbReference type="InterPro" id="IPR026591">
    <property type="entry name" value="Sirtuin_cat_small_dom_sf"/>
</dbReference>
<comment type="caution">
    <text evidence="7">Lacks conserved residue(s) required for the propagation of feature annotation.</text>
</comment>
<evidence type="ECO:0000256" key="1">
    <source>
        <dbReference type="ARBA" id="ARBA00004173"/>
    </source>
</evidence>
<evidence type="ECO:0000256" key="2">
    <source>
        <dbReference type="ARBA" id="ARBA00006924"/>
    </source>
</evidence>
<dbReference type="InterPro" id="IPR029035">
    <property type="entry name" value="DHS-like_NAD/FAD-binding_dom"/>
</dbReference>
<dbReference type="PANTHER" id="PTHR11085:SF10">
    <property type="entry name" value="NAD-DEPENDENT PROTEIN DEACYLASE SIRTUIN-5, MITOCHONDRIAL-RELATED"/>
    <property type="match status" value="1"/>
</dbReference>
<evidence type="ECO:0000313" key="9">
    <source>
        <dbReference type="EMBL" id="KLT38703.1"/>
    </source>
</evidence>
<evidence type="ECO:0000313" key="10">
    <source>
        <dbReference type="Proteomes" id="UP000053611"/>
    </source>
</evidence>
<evidence type="ECO:0000256" key="4">
    <source>
        <dbReference type="ARBA" id="ARBA00022946"/>
    </source>
</evidence>
<accession>A0A0J0XC97</accession>
<dbReference type="STRING" id="879819.A0A0J0XC97"/>
<keyword evidence="5" id="KW-0520">NAD</keyword>
<dbReference type="PROSITE" id="PS50305">
    <property type="entry name" value="SIRTUIN"/>
    <property type="match status" value="1"/>
</dbReference>
<sequence length="411" mass="44314">MVRLSIPSIPVRPPRPPSALDLLPLPAAGEHLASFLERGKGRTLAITGAGVSVDSGIRAYRGEEGRYLNPNYSPIFYSELIEDSPRGELFRKRYWGRSFLGYPPVRDAKPNPTHIYIAALQALGLAPGLITQNVDNLHRKALRIVHDAMRRHGVEPSAALRPPLRLGSSMSDPASMPAPTSIGSAVTPILELHGTLARVHCLRHGHEGHEQSRDDWQDQLAARNPIWAAEAAWAAETGNMPRTNPDGDVELPGADYNKFNVPACALCVAEGTEKSIVKPNVIFFGETLPPAVRDKSFELVEAASSLLIMGTTLATYSAFRLIKAAREQGKPVFMISLGPSRADDLDGVQKMERVAGPVLRAFLDDYLTTNSGPKVDAVKSILDAGVVVGLPRKDVVSAGTPSNPGEEVARS</sequence>
<gene>
    <name evidence="9" type="ORF">CC85DRAFT_289273</name>
</gene>
<evidence type="ECO:0000256" key="7">
    <source>
        <dbReference type="PROSITE-ProRule" id="PRU00236"/>
    </source>
</evidence>
<dbReference type="Proteomes" id="UP000053611">
    <property type="component" value="Unassembled WGS sequence"/>
</dbReference>
<dbReference type="OrthoDB" id="424302at2759"/>
<dbReference type="AlphaFoldDB" id="A0A0J0XC97"/>
<proteinExistence type="inferred from homology"/>
<comment type="similarity">
    <text evidence="2">Belongs to the sirtuin family. Class I subfamily.</text>
</comment>
<dbReference type="EMBL" id="KQ087288">
    <property type="protein sequence ID" value="KLT38703.1"/>
    <property type="molecule type" value="Genomic_DNA"/>
</dbReference>
<protein>
    <submittedName>
        <fullName evidence="9">DHS-like NAD/FAD-binding domain-containing protein</fullName>
    </submittedName>
</protein>
<evidence type="ECO:0000259" key="8">
    <source>
        <dbReference type="PROSITE" id="PS50305"/>
    </source>
</evidence>
<keyword evidence="4" id="KW-0809">Transit peptide</keyword>
<dbReference type="Pfam" id="PF02146">
    <property type="entry name" value="SIR2"/>
    <property type="match status" value="2"/>
</dbReference>
<dbReference type="InterPro" id="IPR003000">
    <property type="entry name" value="Sirtuin"/>
</dbReference>
<dbReference type="GO" id="GO:0005739">
    <property type="term" value="C:mitochondrion"/>
    <property type="evidence" value="ECO:0007669"/>
    <property type="project" value="UniProtKB-SubCell"/>
</dbReference>
<feature type="domain" description="Deacetylase sirtuin-type" evidence="8">
    <location>
        <begin position="22"/>
        <end position="370"/>
    </location>
</feature>
<keyword evidence="6" id="KW-0496">Mitochondrion</keyword>
<dbReference type="PANTHER" id="PTHR11085">
    <property type="entry name" value="NAD-DEPENDENT PROTEIN DEACYLASE SIRTUIN-5, MITOCHONDRIAL-RELATED"/>
    <property type="match status" value="1"/>
</dbReference>
<keyword evidence="10" id="KW-1185">Reference proteome</keyword>
<dbReference type="SUPFAM" id="SSF52467">
    <property type="entry name" value="DHS-like NAD/FAD-binding domain"/>
    <property type="match status" value="1"/>
</dbReference>
<reference evidence="9 10" key="1">
    <citation type="submission" date="2015-03" db="EMBL/GenBank/DDBJ databases">
        <title>Genomics and transcriptomics of the oil-accumulating basidiomycete yeast T. oleaginosus allow insights into substrate utilization and the diverse evolutionary trajectories of mating systems in fungi.</title>
        <authorList>
            <consortium name="DOE Joint Genome Institute"/>
            <person name="Kourist R."/>
            <person name="Kracht O."/>
            <person name="Bracharz F."/>
            <person name="Lipzen A."/>
            <person name="Nolan M."/>
            <person name="Ohm R."/>
            <person name="Grigoriev I."/>
            <person name="Sun S."/>
            <person name="Heitman J."/>
            <person name="Bruck T."/>
            <person name="Nowrousian M."/>
        </authorList>
    </citation>
    <scope>NUCLEOTIDE SEQUENCE [LARGE SCALE GENOMIC DNA]</scope>
    <source>
        <strain evidence="9 10">IBC0246</strain>
    </source>
</reference>
<dbReference type="InterPro" id="IPR050134">
    <property type="entry name" value="NAD-dep_sirtuin_deacylases"/>
</dbReference>
<dbReference type="InterPro" id="IPR026590">
    <property type="entry name" value="Ssirtuin_cat_dom"/>
</dbReference>
<comment type="subcellular location">
    <subcellularLocation>
        <location evidence="1">Mitochondrion</location>
    </subcellularLocation>
</comment>
<dbReference type="Gene3D" id="3.30.1600.10">
    <property type="entry name" value="SIR2/SIRT2 'Small Domain"/>
    <property type="match status" value="1"/>
</dbReference>
<evidence type="ECO:0000256" key="5">
    <source>
        <dbReference type="ARBA" id="ARBA00023027"/>
    </source>
</evidence>
<organism evidence="9 10">
    <name type="scientific">Cutaneotrichosporon oleaginosum</name>
    <dbReference type="NCBI Taxonomy" id="879819"/>
    <lineage>
        <taxon>Eukaryota</taxon>
        <taxon>Fungi</taxon>
        <taxon>Dikarya</taxon>
        <taxon>Basidiomycota</taxon>
        <taxon>Agaricomycotina</taxon>
        <taxon>Tremellomycetes</taxon>
        <taxon>Trichosporonales</taxon>
        <taxon>Trichosporonaceae</taxon>
        <taxon>Cutaneotrichosporon</taxon>
    </lineage>
</organism>
<evidence type="ECO:0000256" key="3">
    <source>
        <dbReference type="ARBA" id="ARBA00022679"/>
    </source>
</evidence>
<dbReference type="Gene3D" id="3.40.50.1220">
    <property type="entry name" value="TPP-binding domain"/>
    <property type="match status" value="1"/>
</dbReference>
<dbReference type="GO" id="GO:0017136">
    <property type="term" value="F:histone deacetylase activity, NAD-dependent"/>
    <property type="evidence" value="ECO:0007669"/>
    <property type="project" value="TreeGrafter"/>
</dbReference>
<name>A0A0J0XC97_9TREE</name>
<keyword evidence="3" id="KW-0808">Transferase</keyword>
<evidence type="ECO:0000256" key="6">
    <source>
        <dbReference type="ARBA" id="ARBA00023128"/>
    </source>
</evidence>